<accession>A0A0S2D9Y9</accession>
<evidence type="ECO:0000313" key="2">
    <source>
        <dbReference type="EMBL" id="ALN55367.1"/>
    </source>
</evidence>
<gene>
    <name evidence="2" type="ORF">GLE_0008</name>
</gene>
<reference evidence="2 3" key="1">
    <citation type="submission" date="2015-11" db="EMBL/GenBank/DDBJ databases">
        <title>Genome sequences of Lysobacter enzymogenes strain C3 and Lysobacter antibioticus ATCC 29479.</title>
        <authorList>
            <person name="Kobayashi D.Y."/>
        </authorList>
    </citation>
    <scope>NUCLEOTIDE SEQUENCE [LARGE SCALE GENOMIC DNA]</scope>
    <source>
        <strain evidence="2 3">C3</strain>
    </source>
</reference>
<protein>
    <submittedName>
        <fullName evidence="2">Uncharacterized protein</fullName>
    </submittedName>
</protein>
<sequence length="305" mass="32991">MQADLDNAGIYKQDEIDSYAAVRFKSMAAYAAGEQAQHKEIYAATSAPTERFNDQVNQQRAAIQSAEAAFEVAKSQGNEAGMKQANATRTAHAEVLQQLLDFKSGLTRFGSLYTYIAQTIDLGDPDLEAFASFARLLAKRLHGVPPEQVDVSALVLTGFDVKPEDMPGGEEPAKEEAVILKPVGPGGGGQPELPVYLRQVIARLNSIFGEATPLTDKVALVNHLFDIVREDANTVAQIKNNPRDVAMNGNIKGSVQSALVRALGSHTDLVTQVLKNDKQALNSLVDLLYEMVKDGQNIDRAELEA</sequence>
<feature type="coiled-coil region" evidence="1">
    <location>
        <begin position="49"/>
        <end position="76"/>
    </location>
</feature>
<evidence type="ECO:0000313" key="3">
    <source>
        <dbReference type="Proteomes" id="UP000061569"/>
    </source>
</evidence>
<dbReference type="REBASE" id="131994">
    <property type="entry name" value="LenC3ORF5543P"/>
</dbReference>
<dbReference type="KEGG" id="lez:GLE_0008"/>
<keyword evidence="1" id="KW-0175">Coiled coil</keyword>
<dbReference type="AlphaFoldDB" id="A0A0S2D9Y9"/>
<organism evidence="2 3">
    <name type="scientific">Lysobacter enzymogenes</name>
    <dbReference type="NCBI Taxonomy" id="69"/>
    <lineage>
        <taxon>Bacteria</taxon>
        <taxon>Pseudomonadati</taxon>
        <taxon>Pseudomonadota</taxon>
        <taxon>Gammaproteobacteria</taxon>
        <taxon>Lysobacterales</taxon>
        <taxon>Lysobacteraceae</taxon>
        <taxon>Lysobacter</taxon>
    </lineage>
</organism>
<evidence type="ECO:0000256" key="1">
    <source>
        <dbReference type="SAM" id="Coils"/>
    </source>
</evidence>
<dbReference type="PATRIC" id="fig|69.6.peg.10"/>
<proteinExistence type="predicted"/>
<dbReference type="STRING" id="69.GLE_0008"/>
<name>A0A0S2D9Y9_LYSEN</name>
<dbReference type="EMBL" id="CP013140">
    <property type="protein sequence ID" value="ALN55367.1"/>
    <property type="molecule type" value="Genomic_DNA"/>
</dbReference>
<dbReference type="Proteomes" id="UP000061569">
    <property type="component" value="Chromosome"/>
</dbReference>